<evidence type="ECO:0000313" key="3">
    <source>
        <dbReference type="Proteomes" id="UP000284842"/>
    </source>
</evidence>
<keyword evidence="3" id="KW-1185">Reference proteome</keyword>
<feature type="region of interest" description="Disordered" evidence="1">
    <location>
        <begin position="274"/>
        <end position="304"/>
    </location>
</feature>
<organism evidence="2 3">
    <name type="scientific">Panaeolus cyanescens</name>
    <dbReference type="NCBI Taxonomy" id="181874"/>
    <lineage>
        <taxon>Eukaryota</taxon>
        <taxon>Fungi</taxon>
        <taxon>Dikarya</taxon>
        <taxon>Basidiomycota</taxon>
        <taxon>Agaricomycotina</taxon>
        <taxon>Agaricomycetes</taxon>
        <taxon>Agaricomycetidae</taxon>
        <taxon>Agaricales</taxon>
        <taxon>Agaricineae</taxon>
        <taxon>Galeropsidaceae</taxon>
        <taxon>Panaeolus</taxon>
    </lineage>
</organism>
<gene>
    <name evidence="2" type="ORF">CVT24_006919</name>
</gene>
<feature type="compositionally biased region" description="Polar residues" evidence="1">
    <location>
        <begin position="276"/>
        <end position="304"/>
    </location>
</feature>
<dbReference type="InParanoid" id="A0A409VK37"/>
<feature type="region of interest" description="Disordered" evidence="1">
    <location>
        <begin position="364"/>
        <end position="399"/>
    </location>
</feature>
<evidence type="ECO:0000313" key="2">
    <source>
        <dbReference type="EMBL" id="PPQ66608.1"/>
    </source>
</evidence>
<feature type="region of interest" description="Disordered" evidence="1">
    <location>
        <begin position="518"/>
        <end position="553"/>
    </location>
</feature>
<feature type="region of interest" description="Disordered" evidence="1">
    <location>
        <begin position="578"/>
        <end position="611"/>
    </location>
</feature>
<dbReference type="EMBL" id="NHTK01006039">
    <property type="protein sequence ID" value="PPQ66608.1"/>
    <property type="molecule type" value="Genomic_DNA"/>
</dbReference>
<comment type="caution">
    <text evidence="2">The sequence shown here is derived from an EMBL/GenBank/DDBJ whole genome shotgun (WGS) entry which is preliminary data.</text>
</comment>
<reference evidence="2 3" key="1">
    <citation type="journal article" date="2018" name="Evol. Lett.">
        <title>Horizontal gene cluster transfer increased hallucinogenic mushroom diversity.</title>
        <authorList>
            <person name="Reynolds H.T."/>
            <person name="Vijayakumar V."/>
            <person name="Gluck-Thaler E."/>
            <person name="Korotkin H.B."/>
            <person name="Matheny P.B."/>
            <person name="Slot J.C."/>
        </authorList>
    </citation>
    <scope>NUCLEOTIDE SEQUENCE [LARGE SCALE GENOMIC DNA]</scope>
    <source>
        <strain evidence="2 3">2629</strain>
    </source>
</reference>
<dbReference type="Proteomes" id="UP000284842">
    <property type="component" value="Unassembled WGS sequence"/>
</dbReference>
<feature type="compositionally biased region" description="Low complexity" evidence="1">
    <location>
        <begin position="579"/>
        <end position="596"/>
    </location>
</feature>
<evidence type="ECO:0000256" key="1">
    <source>
        <dbReference type="SAM" id="MobiDB-lite"/>
    </source>
</evidence>
<feature type="region of interest" description="Disordered" evidence="1">
    <location>
        <begin position="640"/>
        <end position="667"/>
    </location>
</feature>
<dbReference type="AlphaFoldDB" id="A0A409VK37"/>
<feature type="region of interest" description="Disordered" evidence="1">
    <location>
        <begin position="721"/>
        <end position="746"/>
    </location>
</feature>
<proteinExistence type="predicted"/>
<name>A0A409VK37_9AGAR</name>
<protein>
    <submittedName>
        <fullName evidence="2">Uncharacterized protein</fullName>
    </submittedName>
</protein>
<sequence>MLGSVFNGHQRAKGGDKPIKTILRTFTAKGTPIGYSEFRGIGAPPAEIGVEGDVFIDITDNSYNLYARYASQWKKWPGPSFTGPHLKHPNHSDRILSIKNTIGWFASINQAIKDQAPHQAIASVLEREETMKVNKSHKRKNIGPEQEPPLKHQKVSPMLHEKSQMASTNDIVRQAGAPNGTTHSDVDLASIRAVPDLLMTLRNDVPLHDLIHQPPQRWAPVAPTDTFQDPAETPPSPIPSQCQHIQLPEVTPGQDMQMANLFEQNEENLSLYEPTPQRTSTFSTTPIRDTSTPIHSTQHISHQDSTIAEITPAPKKIDLAELMRKRRRSTQRRKSHSKSSNSKTEILFICTSVFANEMLRLAASTPGPSVPKPTFESSSTGTTATVESQPPVHPPASQQLIDSSSVSIESRATSVLSTSPIIQSEHSAMLTSEIQLLRMENSALRKRLNDAVPFMNTRPKNIPIADEIGVHEATTDLPTFYPDIPNGSGLLVSHVPLACSRSPCDKTPKKRHLIPSISTDIPKANPVPVEEEKAGPLLQKEQPPDAKTFHPQYQPPQSTFPIPEIEVLPIAAIVDDANESSSAAESDAEWDSSSIASHEEDELVDEGDLKDGRDHSVTYELYEDEHLLLNHVEDQRGKSVEPLQGANSPSIPIGQNGYTFTEPDRTRSNQMGYRTGDTFAADVSQHGPRPPRASVTRTGEGFVREFDEGQVMAPIIADDETGASNTMPKMVPAKRNCGGDGGENNVTTKREMNDESLLRGSCRSPVSVSTPSLKVASLAGSDTATKGEISNSKLLCRLCLGDEDEPKVYQVEADVLQTVLQEHCTREHYETCEQLVSLTEDELRALDSQPPD</sequence>
<feature type="compositionally biased region" description="Polar residues" evidence="1">
    <location>
        <begin position="375"/>
        <end position="388"/>
    </location>
</feature>
<feature type="region of interest" description="Disordered" evidence="1">
    <location>
        <begin position="132"/>
        <end position="152"/>
    </location>
</feature>
<dbReference type="OrthoDB" id="3067611at2759"/>
<accession>A0A409VK37</accession>